<accession>A0A418KW31</accession>
<organism evidence="4 5">
    <name type="scientific">Jiangella rhizosphaerae</name>
    <dbReference type="NCBI Taxonomy" id="2293569"/>
    <lineage>
        <taxon>Bacteria</taxon>
        <taxon>Bacillati</taxon>
        <taxon>Actinomycetota</taxon>
        <taxon>Actinomycetes</taxon>
        <taxon>Jiangellales</taxon>
        <taxon>Jiangellaceae</taxon>
        <taxon>Jiangella</taxon>
    </lineage>
</organism>
<dbReference type="SUPFAM" id="SSF54184">
    <property type="entry name" value="Penicillin-binding protein 2x (pbp-2x), c-terminal domain"/>
    <property type="match status" value="2"/>
</dbReference>
<dbReference type="RefSeq" id="WP_119658528.1">
    <property type="nucleotide sequence ID" value="NZ_QUAL01000028.1"/>
</dbReference>
<feature type="domain" description="PASTA" evidence="3">
    <location>
        <begin position="58"/>
        <end position="121"/>
    </location>
</feature>
<reference evidence="4 5" key="1">
    <citation type="submission" date="2018-09" db="EMBL/GenBank/DDBJ databases">
        <title>Isolation, diversity and antifungal activity of actinobacteria from wheat.</title>
        <authorList>
            <person name="Han C."/>
        </authorList>
    </citation>
    <scope>NUCLEOTIDE SEQUENCE [LARGE SCALE GENOMIC DNA]</scope>
    <source>
        <strain evidence="4 5">NEAU-YY265</strain>
    </source>
</reference>
<feature type="non-terminal residue" evidence="4">
    <location>
        <position position="1"/>
    </location>
</feature>
<dbReference type="Proteomes" id="UP000284057">
    <property type="component" value="Unassembled WGS sequence"/>
</dbReference>
<feature type="domain" description="PASTA" evidence="3">
    <location>
        <begin position="122"/>
        <end position="189"/>
    </location>
</feature>
<keyword evidence="5" id="KW-1185">Reference proteome</keyword>
<dbReference type="PROSITE" id="PS51178">
    <property type="entry name" value="PASTA"/>
    <property type="match status" value="4"/>
</dbReference>
<dbReference type="Pfam" id="PF03793">
    <property type="entry name" value="PASTA"/>
    <property type="match status" value="4"/>
</dbReference>
<feature type="transmembrane region" description="Helical" evidence="2">
    <location>
        <begin position="31"/>
        <end position="52"/>
    </location>
</feature>
<keyword evidence="2" id="KW-1133">Transmembrane helix</keyword>
<comment type="caution">
    <text evidence="4">The sequence shown here is derived from an EMBL/GenBank/DDBJ whole genome shotgun (WGS) entry which is preliminary data.</text>
</comment>
<evidence type="ECO:0000313" key="4">
    <source>
        <dbReference type="EMBL" id="RIQ34849.1"/>
    </source>
</evidence>
<name>A0A418KW31_9ACTN</name>
<gene>
    <name evidence="4" type="ORF">DY240_03240</name>
</gene>
<evidence type="ECO:0000313" key="5">
    <source>
        <dbReference type="Proteomes" id="UP000284057"/>
    </source>
</evidence>
<keyword evidence="2" id="KW-0472">Membrane</keyword>
<dbReference type="EMBL" id="QUAL01000028">
    <property type="protein sequence ID" value="RIQ34849.1"/>
    <property type="molecule type" value="Genomic_DNA"/>
</dbReference>
<proteinExistence type="predicted"/>
<keyword evidence="2" id="KW-0812">Transmembrane</keyword>
<sequence>AAGSRAGRPADARTRAAAGHRRTEQARSRRGLYLFLFVLLLAIGVATAAWWYGSGRWESTPSLLDLTAEQAEARAEESGFTAVNGGEEFSETVEAGLVLRTEPAPGERLLGGGEITYVLSRGPERYEVPELVGRTVDEANELAEPLSMTVRVEDEVYHDEVEAGLILTQSVEPGEQVRRDTEIAVTVSRGPQPLEIQDFTGRSAEEARTALTEAGFQVTTEEQHSDDVEAGVVISQNPAGGTGFRHDEITIVVSLGPELIEVPNVRGERVENAERILREAGFEVEVVNLFPDFSDNGRGDRVQNQEPAGGELLAPGSVVRIIHF</sequence>
<feature type="domain" description="PASTA" evidence="3">
    <location>
        <begin position="190"/>
        <end position="257"/>
    </location>
</feature>
<protein>
    <submittedName>
        <fullName evidence="4">PASTA domain-containing protein</fullName>
    </submittedName>
</protein>
<feature type="domain" description="PASTA" evidence="3">
    <location>
        <begin position="258"/>
        <end position="324"/>
    </location>
</feature>
<dbReference type="OrthoDB" id="9762169at2"/>
<dbReference type="CDD" id="cd06577">
    <property type="entry name" value="PASTA_pknB"/>
    <property type="match status" value="4"/>
</dbReference>
<feature type="region of interest" description="Disordered" evidence="1">
    <location>
        <begin position="1"/>
        <end position="23"/>
    </location>
</feature>
<evidence type="ECO:0000256" key="1">
    <source>
        <dbReference type="SAM" id="MobiDB-lite"/>
    </source>
</evidence>
<dbReference type="AlphaFoldDB" id="A0A418KW31"/>
<dbReference type="Gene3D" id="3.30.10.20">
    <property type="match status" value="4"/>
</dbReference>
<evidence type="ECO:0000259" key="3">
    <source>
        <dbReference type="PROSITE" id="PS51178"/>
    </source>
</evidence>
<dbReference type="InterPro" id="IPR005543">
    <property type="entry name" value="PASTA_dom"/>
</dbReference>
<evidence type="ECO:0000256" key="2">
    <source>
        <dbReference type="SAM" id="Phobius"/>
    </source>
</evidence>
<dbReference type="SMART" id="SM00740">
    <property type="entry name" value="PASTA"/>
    <property type="match status" value="4"/>
</dbReference>